<organism evidence="2 3">
    <name type="scientific">Diplodia seriata</name>
    <dbReference type="NCBI Taxonomy" id="420778"/>
    <lineage>
        <taxon>Eukaryota</taxon>
        <taxon>Fungi</taxon>
        <taxon>Dikarya</taxon>
        <taxon>Ascomycota</taxon>
        <taxon>Pezizomycotina</taxon>
        <taxon>Dothideomycetes</taxon>
        <taxon>Dothideomycetes incertae sedis</taxon>
        <taxon>Botryosphaeriales</taxon>
        <taxon>Botryosphaeriaceae</taxon>
        <taxon>Diplodia</taxon>
    </lineage>
</organism>
<evidence type="ECO:0000313" key="2">
    <source>
        <dbReference type="EMBL" id="KKY18249.1"/>
    </source>
</evidence>
<sequence>MRFALQASSEMMALGLNTAAFGVATYLPCRYFGPMMFPRRAARAQARAEQRALHTNAAQVGAGTAAVAGAAAGSQLGRPGQHGWIGSARALFRLGTRGRGGGSWRS</sequence>
<proteinExistence type="predicted"/>
<comment type="caution">
    <text evidence="2">The sequence shown here is derived from an EMBL/GenBank/DDBJ whole genome shotgun (WGS) entry which is preliminary data.</text>
</comment>
<keyword evidence="1" id="KW-0812">Transmembrane</keyword>
<accession>A0A0G2E6E7</accession>
<reference evidence="2 3" key="1">
    <citation type="submission" date="2015-03" db="EMBL/GenBank/DDBJ databases">
        <authorList>
            <person name="Morales-Cruz A."/>
            <person name="Amrine K.C."/>
            <person name="Cantu D."/>
        </authorList>
    </citation>
    <scope>NUCLEOTIDE SEQUENCE [LARGE SCALE GENOMIC DNA]</scope>
    <source>
        <strain evidence="2">DS831</strain>
    </source>
</reference>
<dbReference type="EMBL" id="LAQI01000133">
    <property type="protein sequence ID" value="KKY18249.1"/>
    <property type="molecule type" value="Genomic_DNA"/>
</dbReference>
<keyword evidence="1" id="KW-1133">Transmembrane helix</keyword>
<dbReference type="Proteomes" id="UP000034182">
    <property type="component" value="Unassembled WGS sequence"/>
</dbReference>
<name>A0A0G2E6E7_9PEZI</name>
<reference evidence="2 3" key="2">
    <citation type="submission" date="2015-05" db="EMBL/GenBank/DDBJ databases">
        <title>Distinctive expansion of gene families associated with plant cell wall degradation and secondary metabolism in the genomes of grapevine trunk pathogens.</title>
        <authorList>
            <person name="Lawrence D.P."/>
            <person name="Travadon R."/>
            <person name="Rolshausen P.E."/>
            <person name="Baumgartner K."/>
        </authorList>
    </citation>
    <scope>NUCLEOTIDE SEQUENCE [LARGE SCALE GENOMIC DNA]</scope>
    <source>
        <strain evidence="2">DS831</strain>
    </source>
</reference>
<protein>
    <submittedName>
        <fullName evidence="2">Uncharacterized protein</fullName>
    </submittedName>
</protein>
<gene>
    <name evidence="2" type="ORF">UCDDS831_g06040</name>
</gene>
<evidence type="ECO:0000256" key="1">
    <source>
        <dbReference type="SAM" id="Phobius"/>
    </source>
</evidence>
<evidence type="ECO:0000313" key="3">
    <source>
        <dbReference type="Proteomes" id="UP000034182"/>
    </source>
</evidence>
<keyword evidence="1" id="KW-0472">Membrane</keyword>
<feature type="transmembrane region" description="Helical" evidence="1">
    <location>
        <begin position="12"/>
        <end position="33"/>
    </location>
</feature>
<dbReference type="AlphaFoldDB" id="A0A0G2E6E7"/>